<reference evidence="1 2" key="1">
    <citation type="submission" date="2020-04" db="EMBL/GenBank/DDBJ databases">
        <authorList>
            <person name="De Canck E."/>
        </authorList>
    </citation>
    <scope>NUCLEOTIDE SEQUENCE [LARGE SCALE GENOMIC DNA]</scope>
    <source>
        <strain evidence="1 2">LMG 28688</strain>
    </source>
</reference>
<organism evidence="1 2">
    <name type="scientific">Paraburkholderia caffeinitolerans</name>
    <dbReference type="NCBI Taxonomy" id="1723730"/>
    <lineage>
        <taxon>Bacteria</taxon>
        <taxon>Pseudomonadati</taxon>
        <taxon>Pseudomonadota</taxon>
        <taxon>Betaproteobacteria</taxon>
        <taxon>Burkholderiales</taxon>
        <taxon>Burkholderiaceae</taxon>
        <taxon>Paraburkholderia</taxon>
    </lineage>
</organism>
<protein>
    <recommendedName>
        <fullName evidence="3">DUF2827 domain-containing protein</fullName>
    </recommendedName>
</protein>
<dbReference type="InterPro" id="IPR021234">
    <property type="entry name" value="DUF2827"/>
</dbReference>
<accession>A0A6J5GNW3</accession>
<dbReference type="Proteomes" id="UP000494119">
    <property type="component" value="Unassembled WGS sequence"/>
</dbReference>
<proteinExistence type="predicted"/>
<dbReference type="RefSeq" id="WP_175197324.1">
    <property type="nucleotide sequence ID" value="NZ_CADIKL010000035.1"/>
</dbReference>
<evidence type="ECO:0008006" key="3">
    <source>
        <dbReference type="Google" id="ProtNLM"/>
    </source>
</evidence>
<evidence type="ECO:0000313" key="2">
    <source>
        <dbReference type="Proteomes" id="UP000494119"/>
    </source>
</evidence>
<dbReference type="AlphaFoldDB" id="A0A6J5GNW3"/>
<gene>
    <name evidence="1" type="ORF">LMG28688_05434</name>
</gene>
<dbReference type="Pfam" id="PF10933">
    <property type="entry name" value="DUF2827"/>
    <property type="match status" value="1"/>
</dbReference>
<keyword evidence="2" id="KW-1185">Reference proteome</keyword>
<evidence type="ECO:0000313" key="1">
    <source>
        <dbReference type="EMBL" id="CAB3801756.1"/>
    </source>
</evidence>
<name>A0A6J5GNW3_9BURK</name>
<dbReference type="EMBL" id="CADIKL010000035">
    <property type="protein sequence ID" value="CAB3801756.1"/>
    <property type="molecule type" value="Genomic_DNA"/>
</dbReference>
<sequence>MSTATQNGKNQAKDLRIGITIGLHQPNETLWNNGIKQNAVFLADTLRHCPGVASVTLVNTTAVPVTRELPWSLERWPTRAFDEAKDELDLVIELGGQLDGVRTAWLKARGVRLVSYCCGFEYIHATEGILFNKPMWNGNLFVNQRYDDIWIIPQVAGNSQSYLEVLRRTTGRVVPFVWSPVFLEERTRALPEGGVYAPRDEGRAPARLTVMEPNINVVKFCLYPALIAELAYRKRPDAIELLQVTNALKLAQENRDFIALMNQLDIVREHKALFLGRHDTPTFLAQNTDVVVSHQLENPLNYFYLEVCWQGYPLVHNATLCRELGYYYEANDAHHGARQLIRAIDARGHDTTGWRMKQRREIARFLPFNERVVKTYQALLDELMARPLR</sequence>